<accession>A0AAP0WTG6</accession>
<dbReference type="NCBIfam" id="TIGR01571">
    <property type="entry name" value="A_thal_Cys_rich"/>
    <property type="match status" value="1"/>
</dbReference>
<gene>
    <name evidence="2" type="ORF">L1049_006189</name>
</gene>
<evidence type="ECO:0000313" key="3">
    <source>
        <dbReference type="Proteomes" id="UP001415857"/>
    </source>
</evidence>
<proteinExistence type="predicted"/>
<reference evidence="2 3" key="1">
    <citation type="journal article" date="2024" name="Plant J.">
        <title>Genome sequences and population genomics reveal climatic adaptation and genomic divergence between two closely related sweetgum species.</title>
        <authorList>
            <person name="Xu W.Q."/>
            <person name="Ren C.Q."/>
            <person name="Zhang X.Y."/>
            <person name="Comes H.P."/>
            <person name="Liu X.H."/>
            <person name="Li Y.G."/>
            <person name="Kettle C.J."/>
            <person name="Jalonen R."/>
            <person name="Gaisberger H."/>
            <person name="Ma Y.Z."/>
            <person name="Qiu Y.X."/>
        </authorList>
    </citation>
    <scope>NUCLEOTIDE SEQUENCE [LARGE SCALE GENOMIC DNA]</scope>
    <source>
        <strain evidence="2">Hangzhou</strain>
    </source>
</reference>
<protein>
    <submittedName>
        <fullName evidence="2">Uncharacterized protein</fullName>
    </submittedName>
</protein>
<sequence length="149" mass="16240">MYPNNSEAFNPKSVSPPPPSFPPPQKQFPEGQWSTGLYDCCDDPSNCFITCCCPCITFGRIAEIVDRGAISCKVAGLIYYALGTVGCGWLYGCTYRSKLRGLFSLPEDPCTDCLLHWGVSIIKHIRGLDSGTSPPYSSNCREVSQGPQS</sequence>
<comment type="caution">
    <text evidence="2">The sequence shown here is derived from an EMBL/GenBank/DDBJ whole genome shotgun (WGS) entry which is preliminary data.</text>
</comment>
<feature type="compositionally biased region" description="Pro residues" evidence="1">
    <location>
        <begin position="14"/>
        <end position="26"/>
    </location>
</feature>
<feature type="region of interest" description="Disordered" evidence="1">
    <location>
        <begin position="1"/>
        <end position="26"/>
    </location>
</feature>
<keyword evidence="3" id="KW-1185">Reference proteome</keyword>
<name>A0AAP0WTG6_LIQFO</name>
<dbReference type="EMBL" id="JBBPBK010000010">
    <property type="protein sequence ID" value="KAK9276653.1"/>
    <property type="molecule type" value="Genomic_DNA"/>
</dbReference>
<dbReference type="AlphaFoldDB" id="A0AAP0WTG6"/>
<dbReference type="InterPro" id="IPR006461">
    <property type="entry name" value="PLAC_motif_containing"/>
</dbReference>
<dbReference type="Pfam" id="PF04749">
    <property type="entry name" value="PLAC8"/>
    <property type="match status" value="1"/>
</dbReference>
<evidence type="ECO:0000313" key="2">
    <source>
        <dbReference type="EMBL" id="KAK9276653.1"/>
    </source>
</evidence>
<organism evidence="2 3">
    <name type="scientific">Liquidambar formosana</name>
    <name type="common">Formosan gum</name>
    <dbReference type="NCBI Taxonomy" id="63359"/>
    <lineage>
        <taxon>Eukaryota</taxon>
        <taxon>Viridiplantae</taxon>
        <taxon>Streptophyta</taxon>
        <taxon>Embryophyta</taxon>
        <taxon>Tracheophyta</taxon>
        <taxon>Spermatophyta</taxon>
        <taxon>Magnoliopsida</taxon>
        <taxon>eudicotyledons</taxon>
        <taxon>Gunneridae</taxon>
        <taxon>Pentapetalae</taxon>
        <taxon>Saxifragales</taxon>
        <taxon>Altingiaceae</taxon>
        <taxon>Liquidambar</taxon>
    </lineage>
</organism>
<evidence type="ECO:0000256" key="1">
    <source>
        <dbReference type="SAM" id="MobiDB-lite"/>
    </source>
</evidence>
<dbReference type="Proteomes" id="UP001415857">
    <property type="component" value="Unassembled WGS sequence"/>
</dbReference>
<dbReference type="PANTHER" id="PTHR15907">
    <property type="entry name" value="DUF614 FAMILY PROTEIN-RELATED"/>
    <property type="match status" value="1"/>
</dbReference>